<dbReference type="Gene3D" id="3.40.50.300">
    <property type="entry name" value="P-loop containing nucleotide triphosphate hydrolases"/>
    <property type="match status" value="1"/>
</dbReference>
<dbReference type="AlphaFoldDB" id="G0HGQ3"/>
<sequence length="585" mass="63926">MTADYNFDDARRVELSRVRANPELERDASRYLWTYEKKAYNGRAAYLDDEGRVVGEAVGARRVRLIDDYTFANRAGGTTTLKGGTALDELDVVALSRGMTDREYVDEQRETDAAKERLRTTANLDSREAWQAERDGRELLDAFDGRTPAEVWAMPDDYSATVQSVLDGTYERPKATIGQRTDSHGMFYPGETHSIYGEPGSGKSWVVLHACAQQINAGHPVLYLDYEDETRPTIERLLQLGCSGSNIERYFRHYTPDTHPAAPRPGDSHVRVELRRAFIDFVTAGCNGQQFSLVVLDGVTNALALGSINPNDNAEVTLWDRHVPRSIATETGAAVVSVDHVVKSGGNARFAAGAGAKLAVVTGAAYRAERIEDKAAAIVRTRIVETKDRKRDVEANSERIEGSIEHHFGDFVLSTDSSRTVTPSGSDPLDAAVITPVVAAELDARGANRDRDELAATSTAPVDTARRVVAGVSQCVALASTIRQFRDNGATVAELRDLLADEGPALKAELRSSEQARLNEAVNRGLLEATSQYRGREKKRGRVYKVADSFLDRLNEAERRFVDVLADPPTSAPASPDFAGIGTPA</sequence>
<dbReference type="eggNOG" id="COG0467">
    <property type="taxonomic scope" value="Bacteria"/>
</dbReference>
<accession>G0HGQ3</accession>
<reference evidence="1 2" key="1">
    <citation type="journal article" date="2011" name="BMC Genomics">
        <title>Complete genome sequence of Corynebacterium variabile DSM 44702 isolated from the surface of smear-ripened cheeses and insights into cheese ripening and flavor generation.</title>
        <authorList>
            <person name="Schroeder J."/>
            <person name="Maus I."/>
            <person name="Trost E."/>
            <person name="Tauch A."/>
        </authorList>
    </citation>
    <scope>NUCLEOTIDE SEQUENCE [LARGE SCALE GENOMIC DNA]</scope>
    <source>
        <strain evidence="2">DSM 44702 / JCM 12073 / NCIMB 30131</strain>
    </source>
</reference>
<dbReference type="KEGG" id="cva:CVAR_2315"/>
<dbReference type="HOGENOM" id="CLU_465986_0_0_11"/>
<dbReference type="EMBL" id="CP002917">
    <property type="protein sequence ID" value="AEK37660.1"/>
    <property type="molecule type" value="Genomic_DNA"/>
</dbReference>
<dbReference type="STRING" id="858619.CVAR_2315"/>
<evidence type="ECO:0000313" key="1">
    <source>
        <dbReference type="EMBL" id="AEK37660.1"/>
    </source>
</evidence>
<proteinExistence type="predicted"/>
<dbReference type="Pfam" id="PF13481">
    <property type="entry name" value="AAA_25"/>
    <property type="match status" value="1"/>
</dbReference>
<organism evidence="1 2">
    <name type="scientific">Corynebacterium variabile (strain DSM 44702 / CIP 107183 / JCM 12073 / NCIMB 30131)</name>
    <name type="common">Corynebacterium mooreparkense</name>
    <dbReference type="NCBI Taxonomy" id="858619"/>
    <lineage>
        <taxon>Bacteria</taxon>
        <taxon>Bacillati</taxon>
        <taxon>Actinomycetota</taxon>
        <taxon>Actinomycetes</taxon>
        <taxon>Mycobacteriales</taxon>
        <taxon>Corynebacteriaceae</taxon>
        <taxon>Corynebacterium</taxon>
    </lineage>
</organism>
<name>G0HGQ3_CORVD</name>
<protein>
    <submittedName>
        <fullName evidence="1">Uncharacterized protein</fullName>
    </submittedName>
</protein>
<dbReference type="Proteomes" id="UP000006659">
    <property type="component" value="Chromosome"/>
</dbReference>
<dbReference type="SUPFAM" id="SSF52540">
    <property type="entry name" value="P-loop containing nucleoside triphosphate hydrolases"/>
    <property type="match status" value="1"/>
</dbReference>
<gene>
    <name evidence="1" type="ordered locus">CVAR_2315</name>
</gene>
<evidence type="ECO:0000313" key="2">
    <source>
        <dbReference type="Proteomes" id="UP000006659"/>
    </source>
</evidence>
<dbReference type="InterPro" id="IPR027417">
    <property type="entry name" value="P-loop_NTPase"/>
</dbReference>
<dbReference type="RefSeq" id="WP_014010815.1">
    <property type="nucleotide sequence ID" value="NC_015859.1"/>
</dbReference>